<organism evidence="1 2">
    <name type="scientific">Oceaniradius stylonematis</name>
    <dbReference type="NCBI Taxonomy" id="2184161"/>
    <lineage>
        <taxon>Bacteria</taxon>
        <taxon>Pseudomonadati</taxon>
        <taxon>Pseudomonadota</taxon>
        <taxon>Alphaproteobacteria</taxon>
        <taxon>Hyphomicrobiales</taxon>
        <taxon>Ahrensiaceae</taxon>
        <taxon>Oceaniradius</taxon>
    </lineage>
</organism>
<evidence type="ECO:0000313" key="1">
    <source>
        <dbReference type="EMBL" id="RKF07323.1"/>
    </source>
</evidence>
<dbReference type="RefSeq" id="WP_109768333.1">
    <property type="nucleotide sequence ID" value="NZ_QFWV02000004.1"/>
</dbReference>
<protein>
    <recommendedName>
        <fullName evidence="3">YdeI/OmpD-associated family protein</fullName>
    </recommendedName>
</protein>
<comment type="caution">
    <text evidence="1">The sequence shown here is derived from an EMBL/GenBank/DDBJ whole genome shotgun (WGS) entry which is preliminary data.</text>
</comment>
<evidence type="ECO:0008006" key="3">
    <source>
        <dbReference type="Google" id="ProtNLM"/>
    </source>
</evidence>
<sequence length="200" mass="22544">MSGRRFDRVDISSEADLLDWLDRNHQTAESVWLVLWKKSVPDKYLDRETLLAAILRYGWIDSLPRKMDGTRSMLLISPRKPGSAWSAVNKRIVEHLETLGLMQPAGIAAVAAARTDGSWSFLDDVEQGIIPDDLIAALEAVPQARANFDAFPPSARRGILAWIKQAKRDETRARRIAETARLAGQNKRALDWKSKQSARR</sequence>
<dbReference type="AlphaFoldDB" id="A0A3A8AN41"/>
<evidence type="ECO:0000313" key="2">
    <source>
        <dbReference type="Proteomes" id="UP000246132"/>
    </source>
</evidence>
<keyword evidence="2" id="KW-1185">Reference proteome</keyword>
<gene>
    <name evidence="1" type="ORF">DEM25_005730</name>
</gene>
<dbReference type="OrthoDB" id="9796999at2"/>
<dbReference type="Pfam" id="PF13376">
    <property type="entry name" value="OmdA"/>
    <property type="match status" value="1"/>
</dbReference>
<name>A0A3A8AN41_9HYPH</name>
<accession>A0A3A8AN41</accession>
<dbReference type="Proteomes" id="UP000246132">
    <property type="component" value="Unassembled WGS sequence"/>
</dbReference>
<proteinExistence type="predicted"/>
<dbReference type="EMBL" id="QFWV02000004">
    <property type="protein sequence ID" value="RKF07323.1"/>
    <property type="molecule type" value="Genomic_DNA"/>
</dbReference>
<reference evidence="1 2" key="1">
    <citation type="journal article" date="2018" name="Int. J. Syst. Bacteriol.">
        <title>Oceaniradius stylonemae gen. nov., sp. nov., isolated from a red alga, Stylonema cornu-cervi.</title>
        <authorList>
            <person name="Jeong S."/>
        </authorList>
    </citation>
    <scope>NUCLEOTIDE SEQUENCE [LARGE SCALE GENOMIC DNA]</scope>
    <source>
        <strain evidence="1 2">StC1</strain>
    </source>
</reference>